<feature type="domain" description="Transcriptional coactivator p15 (PC4) C-terminal" evidence="1">
    <location>
        <begin position="36"/>
        <end position="85"/>
    </location>
</feature>
<sequence>MRAKAPARSEQTKTPRSVAANLDVSDNYTVIDVQKNSSQRIRISHTFYRGKEYVDVRLWVVDEQGNYRPTRQGVSIRPELLADVIQGLMTAGRTITQGVRHG</sequence>
<evidence type="ECO:0000259" key="1">
    <source>
        <dbReference type="Pfam" id="PF02229"/>
    </source>
</evidence>
<dbReference type="SUPFAM" id="SSF54447">
    <property type="entry name" value="ssDNA-binding transcriptional regulator domain"/>
    <property type="match status" value="1"/>
</dbReference>
<keyword evidence="3" id="KW-1185">Reference proteome</keyword>
<comment type="caution">
    <text evidence="2">The sequence shown here is derived from an EMBL/GenBank/DDBJ whole genome shotgun (WGS) entry which is preliminary data.</text>
</comment>
<proteinExistence type="predicted"/>
<dbReference type="RefSeq" id="WP_267849029.1">
    <property type="nucleotide sequence ID" value="NZ_JAPMXC010000010.1"/>
</dbReference>
<accession>A0ABT3ZS76</accession>
<protein>
    <submittedName>
        <fullName evidence="2">Transcriptional coactivator p15/PC4 family protein</fullName>
    </submittedName>
</protein>
<organism evidence="2 3">
    <name type="scientific">Robbsia betulipollinis</name>
    <dbReference type="NCBI Taxonomy" id="2981849"/>
    <lineage>
        <taxon>Bacteria</taxon>
        <taxon>Pseudomonadati</taxon>
        <taxon>Pseudomonadota</taxon>
        <taxon>Betaproteobacteria</taxon>
        <taxon>Burkholderiales</taxon>
        <taxon>Burkholderiaceae</taxon>
        <taxon>Robbsia</taxon>
    </lineage>
</organism>
<dbReference type="EMBL" id="JAPMXC010000010">
    <property type="protein sequence ID" value="MCY0389132.1"/>
    <property type="molecule type" value="Genomic_DNA"/>
</dbReference>
<dbReference type="InterPro" id="IPR009044">
    <property type="entry name" value="ssDNA-bd_transcriptional_reg"/>
</dbReference>
<evidence type="ECO:0000313" key="2">
    <source>
        <dbReference type="EMBL" id="MCY0389132.1"/>
    </source>
</evidence>
<name>A0ABT3ZS76_9BURK</name>
<evidence type="ECO:0000313" key="3">
    <source>
        <dbReference type="Proteomes" id="UP001082899"/>
    </source>
</evidence>
<gene>
    <name evidence="2" type="ORF">OVY01_18460</name>
</gene>
<dbReference type="Proteomes" id="UP001082899">
    <property type="component" value="Unassembled WGS sequence"/>
</dbReference>
<reference evidence="2" key="1">
    <citation type="submission" date="2022-11" db="EMBL/GenBank/DDBJ databases">
        <title>Robbsia betulipollinis sp. nov., isolated from pollen of birch (Betula pendula).</title>
        <authorList>
            <person name="Shi H."/>
            <person name="Ambika Manirajan B."/>
            <person name="Ratering S."/>
            <person name="Geissler-Plaum R."/>
            <person name="Schnell S."/>
        </authorList>
    </citation>
    <scope>NUCLEOTIDE SEQUENCE</scope>
    <source>
        <strain evidence="2">Bb-Pol-6</strain>
    </source>
</reference>
<dbReference type="Pfam" id="PF02229">
    <property type="entry name" value="PC4"/>
    <property type="match status" value="1"/>
</dbReference>
<dbReference type="InterPro" id="IPR003173">
    <property type="entry name" value="PC4_C"/>
</dbReference>
<dbReference type="Gene3D" id="2.30.31.10">
    <property type="entry name" value="Transcriptional Coactivator Pc4, Chain A"/>
    <property type="match status" value="1"/>
</dbReference>